<dbReference type="GO" id="GO:0016020">
    <property type="term" value="C:membrane"/>
    <property type="evidence" value="ECO:0007669"/>
    <property type="project" value="UniProtKB-SubCell"/>
</dbReference>
<organism evidence="11">
    <name type="scientific">Membranipora grandicella</name>
    <dbReference type="NCBI Taxonomy" id="192923"/>
    <lineage>
        <taxon>Eukaryota</taxon>
        <taxon>Metazoa</taxon>
        <taxon>Spiralia</taxon>
        <taxon>Lophotrochozoa</taxon>
        <taxon>Bryozoa</taxon>
        <taxon>Gymnolaemata</taxon>
        <taxon>Cheilostomatida</taxon>
        <taxon>Malacostegina</taxon>
        <taxon>Membraniporoidea</taxon>
        <taxon>Membraniporidae</taxon>
        <taxon>Membranipora</taxon>
    </lineage>
</organism>
<feature type="transmembrane region" description="Helical" evidence="8">
    <location>
        <begin position="234"/>
        <end position="258"/>
    </location>
</feature>
<keyword evidence="8" id="KW-0520">NAD</keyword>
<feature type="transmembrane region" description="Helical" evidence="8">
    <location>
        <begin position="458"/>
        <end position="480"/>
    </location>
</feature>
<feature type="transmembrane region" description="Helical" evidence="8">
    <location>
        <begin position="56"/>
        <end position="75"/>
    </location>
</feature>
<keyword evidence="5 8" id="KW-1133">Transmembrane helix</keyword>
<evidence type="ECO:0000259" key="10">
    <source>
        <dbReference type="Pfam" id="PF00662"/>
    </source>
</evidence>
<dbReference type="EC" id="7.1.1.2" evidence="2 8"/>
<feature type="transmembrane region" description="Helical" evidence="8">
    <location>
        <begin position="112"/>
        <end position="130"/>
    </location>
</feature>
<evidence type="ECO:0000256" key="2">
    <source>
        <dbReference type="ARBA" id="ARBA00012944"/>
    </source>
</evidence>
<protein>
    <recommendedName>
        <fullName evidence="3 8">NADH-ubiquinone oxidoreductase chain 5</fullName>
        <ecNumber evidence="2 8">7.1.1.2</ecNumber>
    </recommendedName>
</protein>
<keyword evidence="8" id="KW-0830">Ubiquinone</keyword>
<keyword evidence="8 11" id="KW-0496">Mitochondrion</keyword>
<feature type="transmembrane region" description="Helical" evidence="8">
    <location>
        <begin position="87"/>
        <end position="105"/>
    </location>
</feature>
<dbReference type="InterPro" id="IPR001516">
    <property type="entry name" value="Proton_antipo_N"/>
</dbReference>
<feature type="transmembrane region" description="Helical" evidence="8">
    <location>
        <begin position="331"/>
        <end position="350"/>
    </location>
</feature>
<feature type="transmembrane region" description="Helical" evidence="8">
    <location>
        <begin position="207"/>
        <end position="228"/>
    </location>
</feature>
<feature type="transmembrane region" description="Helical" evidence="8">
    <location>
        <begin position="546"/>
        <end position="568"/>
    </location>
</feature>
<evidence type="ECO:0000256" key="7">
    <source>
        <dbReference type="ARBA" id="ARBA00049551"/>
    </source>
</evidence>
<dbReference type="RefSeq" id="YP_006576078.1">
    <property type="nucleotide sequence ID" value="NC_018355.1"/>
</dbReference>
<evidence type="ECO:0000256" key="4">
    <source>
        <dbReference type="ARBA" id="ARBA00022692"/>
    </source>
</evidence>
<dbReference type="EMBL" id="JF957859">
    <property type="protein sequence ID" value="AEH99607.1"/>
    <property type="molecule type" value="Genomic_DNA"/>
</dbReference>
<dbReference type="InterPro" id="IPR001750">
    <property type="entry name" value="ND/Mrp_TM"/>
</dbReference>
<comment type="function">
    <text evidence="8">Core subunit of the mitochondrial membrane respiratory chain NADH dehydrogenase (Complex I) which catalyzes electron transfer from NADH through the respiratory chain, using ubiquinone as an electron acceptor. Essential for the catalytic activity and assembly of complex I.</text>
</comment>
<dbReference type="Pfam" id="PF00662">
    <property type="entry name" value="Proton_antipo_N"/>
    <property type="match status" value="1"/>
</dbReference>
<keyword evidence="6 8" id="KW-0472">Membrane</keyword>
<feature type="transmembrane region" description="Helical" evidence="8">
    <location>
        <begin position="6"/>
        <end position="35"/>
    </location>
</feature>
<feature type="transmembrane region" description="Helical" evidence="8">
    <location>
        <begin position="165"/>
        <end position="186"/>
    </location>
</feature>
<evidence type="ECO:0000256" key="8">
    <source>
        <dbReference type="RuleBase" id="RU003404"/>
    </source>
</evidence>
<evidence type="ECO:0000256" key="3">
    <source>
        <dbReference type="ARBA" id="ARBA00021096"/>
    </source>
</evidence>
<dbReference type="PRINTS" id="PR01434">
    <property type="entry name" value="NADHDHGNASE5"/>
</dbReference>
<gene>
    <name evidence="11" type="primary">ND5</name>
</gene>
<accession>I6M198</accession>
<sequence length="569" mass="64765">MLTYPLYAFFLLTLSLFIMMFLMMSVLNLSNILLLDWVIFKILNLEVSMEIVLSKAELLFSITVLLISMSVMLFSSSYMSGEINLKYFIMMVMLFIMSMNLLIFIPNMMMLLIAWDGLGLTSYLLVIFFLNDQSLASGMITALSNRIGDSLLIMSLSLCIYNMNFAYHTIFCSSIIMFFLMIASFTKSAQLPFSAWLPAAMAAPTPVSALVHSSTLVTAGVFLLYRFYPSLCNMTYFTILTSFLGICTCFFSSASAICEDDLKKVIALSTLSQLGVMMFTLGLNMPELAFFHLLTHAYFKAVLFICAGTIIHNTGQQDFHLNHNISLQLPMTSSVMVAAMCSLCGFPFLSGFYSKDSIMEIFVNKEWSPILSYFCLWAVLMTCTYSGVITYTVLMPTSVTMTTKKTITDLKPTYYSLYDESMMTYIPYFILLMGGISGGKLITSFMNTPMDVTTIPSVMKIGFPFLIFFLFVTPSWGMVFHKKNHHKETPLALSQMWWLTEVTARSQKKILQSSMKLNMLEKTWMEFMLFSTISKTKNMMKNTQNLINFSNMYWLLALLFFTLLLLIFW</sequence>
<dbReference type="GO" id="GO:0003954">
    <property type="term" value="F:NADH dehydrogenase activity"/>
    <property type="evidence" value="ECO:0007669"/>
    <property type="project" value="TreeGrafter"/>
</dbReference>
<feature type="domain" description="NADH:quinone oxidoreductase/Mrp antiporter transmembrane" evidence="9">
    <location>
        <begin position="107"/>
        <end position="373"/>
    </location>
</feature>
<dbReference type="GO" id="GO:0015990">
    <property type="term" value="P:electron transport coupled proton transport"/>
    <property type="evidence" value="ECO:0007669"/>
    <property type="project" value="TreeGrafter"/>
</dbReference>
<comment type="similarity">
    <text evidence="8">Belongs to the complex I subunit 5 family.</text>
</comment>
<dbReference type="AlphaFoldDB" id="I6M198"/>
<dbReference type="PANTHER" id="PTHR42829">
    <property type="entry name" value="NADH-UBIQUINONE OXIDOREDUCTASE CHAIN 5"/>
    <property type="match status" value="1"/>
</dbReference>
<dbReference type="GO" id="GO:0008137">
    <property type="term" value="F:NADH dehydrogenase (ubiquinone) activity"/>
    <property type="evidence" value="ECO:0007669"/>
    <property type="project" value="UniProtKB-EC"/>
</dbReference>
<evidence type="ECO:0000256" key="1">
    <source>
        <dbReference type="ARBA" id="ARBA00004141"/>
    </source>
</evidence>
<evidence type="ECO:0000259" key="9">
    <source>
        <dbReference type="Pfam" id="PF00361"/>
    </source>
</evidence>
<reference evidence="11" key="1">
    <citation type="journal article" date="2012" name="Comp. Biochem. Physiol. Part D Genomics Proteomics">
        <title>Complete mitochondrial genome of Membranipora grandicella (Bryozoa: Cheilostomatida) determined with next-generation sequencing: The first representative of the suborder Malacostegina.</title>
        <authorList>
            <person name="Shen X."/>
            <person name="Tian M."/>
            <person name="Meng X."/>
            <person name="Liu H."/>
            <person name="Cheng H."/>
            <person name="Zhu C."/>
            <person name="Zhao F."/>
        </authorList>
    </citation>
    <scope>NUCLEOTIDE SEQUENCE</scope>
</reference>
<comment type="catalytic activity">
    <reaction evidence="7 8">
        <text>a ubiquinone + NADH + 5 H(+)(in) = a ubiquinol + NAD(+) + 4 H(+)(out)</text>
        <dbReference type="Rhea" id="RHEA:29091"/>
        <dbReference type="Rhea" id="RHEA-COMP:9565"/>
        <dbReference type="Rhea" id="RHEA-COMP:9566"/>
        <dbReference type="ChEBI" id="CHEBI:15378"/>
        <dbReference type="ChEBI" id="CHEBI:16389"/>
        <dbReference type="ChEBI" id="CHEBI:17976"/>
        <dbReference type="ChEBI" id="CHEBI:57540"/>
        <dbReference type="ChEBI" id="CHEBI:57945"/>
        <dbReference type="EC" id="7.1.1.2"/>
    </reaction>
</comment>
<feature type="transmembrane region" description="Helical" evidence="8">
    <location>
        <begin position="370"/>
        <end position="394"/>
    </location>
</feature>
<name>I6M198_9BILA</name>
<geneLocation type="mitochondrion" evidence="11"/>
<dbReference type="CTD" id="4540"/>
<comment type="subcellular location">
    <subcellularLocation>
        <location evidence="1">Membrane</location>
        <topology evidence="1">Multi-pass membrane protein</topology>
    </subcellularLocation>
</comment>
<keyword evidence="4 8" id="KW-0812">Transmembrane</keyword>
<feature type="transmembrane region" description="Helical" evidence="8">
    <location>
        <begin position="425"/>
        <end position="446"/>
    </location>
</feature>
<dbReference type="InterPro" id="IPR003945">
    <property type="entry name" value="NU5C-like"/>
</dbReference>
<dbReference type="Pfam" id="PF00361">
    <property type="entry name" value="Proton_antipo_M"/>
    <property type="match status" value="1"/>
</dbReference>
<evidence type="ECO:0000256" key="5">
    <source>
        <dbReference type="ARBA" id="ARBA00022989"/>
    </source>
</evidence>
<dbReference type="GeneID" id="13435414"/>
<dbReference type="PANTHER" id="PTHR42829:SF2">
    <property type="entry name" value="NADH-UBIQUINONE OXIDOREDUCTASE CHAIN 5"/>
    <property type="match status" value="1"/>
</dbReference>
<feature type="transmembrane region" description="Helical" evidence="8">
    <location>
        <begin position="289"/>
        <end position="311"/>
    </location>
</feature>
<keyword evidence="8" id="KW-0813">Transport</keyword>
<evidence type="ECO:0000313" key="11">
    <source>
        <dbReference type="EMBL" id="AEH99607.1"/>
    </source>
</evidence>
<dbReference type="GO" id="GO:0042773">
    <property type="term" value="P:ATP synthesis coupled electron transport"/>
    <property type="evidence" value="ECO:0007669"/>
    <property type="project" value="InterPro"/>
</dbReference>
<evidence type="ECO:0000256" key="6">
    <source>
        <dbReference type="ARBA" id="ARBA00023136"/>
    </source>
</evidence>
<proteinExistence type="inferred from homology"/>
<feature type="domain" description="NADH-Ubiquinone oxidoreductase (complex I) chain 5 N-terminal" evidence="10">
    <location>
        <begin position="41"/>
        <end position="88"/>
    </location>
</feature>